<sequence length="274" mass="28271">MSWTDQSVAPFEGTRVRPVDHLVGTAPSGDYAAAMSMLTPPEMGGPYRIKGTKYPRMRRNRRRRKVLAVIGAVLAVAVVGVGTLQLVDVFAGGDEEKSVQAGKSEDCRAGNAGAKSGEGRTPEAPEKTGKAGKAGKAGEAGKRGKAGRPAELPAPARVEVNVLNATTRTGLAQKTADELEKRGFTIGKVANAPAEYDKKVSGPGVLLGAPGTVDGELKVLGTQLAEAEAKAVERKGAVVDLIIGDGFRGLAKPAEAKAALKALAEPSPKPSTCR</sequence>
<dbReference type="Gene3D" id="3.30.70.2390">
    <property type="match status" value="1"/>
</dbReference>
<keyword evidence="5" id="KW-1185">Reference proteome</keyword>
<evidence type="ECO:0000313" key="4">
    <source>
        <dbReference type="EMBL" id="GAA2111902.1"/>
    </source>
</evidence>
<evidence type="ECO:0000256" key="1">
    <source>
        <dbReference type="SAM" id="MobiDB-lite"/>
    </source>
</evidence>
<organism evidence="4 5">
    <name type="scientific">Streptomyces synnematoformans</name>
    <dbReference type="NCBI Taxonomy" id="415721"/>
    <lineage>
        <taxon>Bacteria</taxon>
        <taxon>Bacillati</taxon>
        <taxon>Actinomycetota</taxon>
        <taxon>Actinomycetes</taxon>
        <taxon>Kitasatosporales</taxon>
        <taxon>Streptomycetaceae</taxon>
        <taxon>Streptomyces</taxon>
    </lineage>
</organism>
<accession>A0ABN2XHK0</accession>
<keyword evidence="2" id="KW-0812">Transmembrane</keyword>
<comment type="caution">
    <text evidence="4">The sequence shown here is derived from an EMBL/GenBank/DDBJ whole genome shotgun (WGS) entry which is preliminary data.</text>
</comment>
<proteinExistence type="predicted"/>
<reference evidence="4 5" key="1">
    <citation type="journal article" date="2019" name="Int. J. Syst. Evol. Microbiol.">
        <title>The Global Catalogue of Microorganisms (GCM) 10K type strain sequencing project: providing services to taxonomists for standard genome sequencing and annotation.</title>
        <authorList>
            <consortium name="The Broad Institute Genomics Platform"/>
            <consortium name="The Broad Institute Genome Sequencing Center for Infectious Disease"/>
            <person name="Wu L."/>
            <person name="Ma J."/>
        </authorList>
    </citation>
    <scope>NUCLEOTIDE SEQUENCE [LARGE SCALE GENOMIC DNA]</scope>
    <source>
        <strain evidence="4 5">JCM 15481</strain>
    </source>
</reference>
<feature type="region of interest" description="Disordered" evidence="1">
    <location>
        <begin position="97"/>
        <end position="152"/>
    </location>
</feature>
<evidence type="ECO:0000259" key="3">
    <source>
        <dbReference type="Pfam" id="PF13399"/>
    </source>
</evidence>
<evidence type="ECO:0000313" key="5">
    <source>
        <dbReference type="Proteomes" id="UP001500443"/>
    </source>
</evidence>
<gene>
    <name evidence="4" type="ORF">GCM10009802_09750</name>
</gene>
<feature type="compositionally biased region" description="Basic and acidic residues" evidence="1">
    <location>
        <begin position="97"/>
        <end position="108"/>
    </location>
</feature>
<keyword evidence="2" id="KW-0472">Membrane</keyword>
<dbReference type="EMBL" id="BAAAPF010000014">
    <property type="protein sequence ID" value="GAA2111902.1"/>
    <property type="molecule type" value="Genomic_DNA"/>
</dbReference>
<feature type="transmembrane region" description="Helical" evidence="2">
    <location>
        <begin position="66"/>
        <end position="87"/>
    </location>
</feature>
<feature type="domain" description="LytR/CpsA/Psr regulator C-terminal" evidence="3">
    <location>
        <begin position="157"/>
        <end position="247"/>
    </location>
</feature>
<dbReference type="Proteomes" id="UP001500443">
    <property type="component" value="Unassembled WGS sequence"/>
</dbReference>
<keyword evidence="2" id="KW-1133">Transmembrane helix</keyword>
<dbReference type="InterPro" id="IPR027381">
    <property type="entry name" value="LytR/CpsA/Psr_C"/>
</dbReference>
<evidence type="ECO:0000256" key="2">
    <source>
        <dbReference type="SAM" id="Phobius"/>
    </source>
</evidence>
<protein>
    <submittedName>
        <fullName evidence="4">LytR C-terminal domain-containing protein</fullName>
    </submittedName>
</protein>
<dbReference type="Pfam" id="PF13399">
    <property type="entry name" value="LytR_C"/>
    <property type="match status" value="1"/>
</dbReference>
<feature type="compositionally biased region" description="Basic and acidic residues" evidence="1">
    <location>
        <begin position="117"/>
        <end position="129"/>
    </location>
</feature>
<name>A0ABN2XHK0_9ACTN</name>